<evidence type="ECO:0000313" key="1">
    <source>
        <dbReference type="EMBL" id="KAK3887715.1"/>
    </source>
</evidence>
<accession>A0AAE1G7W3</accession>
<proteinExistence type="predicted"/>
<evidence type="ECO:0008006" key="3">
    <source>
        <dbReference type="Google" id="ProtNLM"/>
    </source>
</evidence>
<dbReference type="Proteomes" id="UP001286313">
    <property type="component" value="Unassembled WGS sequence"/>
</dbReference>
<name>A0AAE1G7W3_PETCI</name>
<sequence length="111" mass="12979">MYVDDLAVWFAASRMSVTKRRMKLDLNSLAHWTGSYGFRFSPSKTVAMHFCHIRGIHPDPDLFMYGHRIRCVEETRFWGLLFDKRLTWVPHLRTLKVSLPVERPGPYVLGG</sequence>
<keyword evidence="2" id="KW-1185">Reference proteome</keyword>
<comment type="caution">
    <text evidence="1">The sequence shown here is derived from an EMBL/GenBank/DDBJ whole genome shotgun (WGS) entry which is preliminary data.</text>
</comment>
<dbReference type="AlphaFoldDB" id="A0AAE1G7W3"/>
<reference evidence="1" key="1">
    <citation type="submission" date="2023-10" db="EMBL/GenBank/DDBJ databases">
        <title>Genome assemblies of two species of porcelain crab, Petrolisthes cinctipes and Petrolisthes manimaculis (Anomura: Porcellanidae).</title>
        <authorList>
            <person name="Angst P."/>
        </authorList>
    </citation>
    <scope>NUCLEOTIDE SEQUENCE</scope>
    <source>
        <strain evidence="1">PB745_01</strain>
        <tissue evidence="1">Gill</tissue>
    </source>
</reference>
<dbReference type="EMBL" id="JAWQEG010000616">
    <property type="protein sequence ID" value="KAK3887715.1"/>
    <property type="molecule type" value="Genomic_DNA"/>
</dbReference>
<protein>
    <recommendedName>
        <fullName evidence="3">Reverse transcriptase</fullName>
    </recommendedName>
</protein>
<gene>
    <name evidence="1" type="ORF">Pcinc_008200</name>
</gene>
<organism evidence="1 2">
    <name type="scientific">Petrolisthes cinctipes</name>
    <name type="common">Flat porcelain crab</name>
    <dbReference type="NCBI Taxonomy" id="88211"/>
    <lineage>
        <taxon>Eukaryota</taxon>
        <taxon>Metazoa</taxon>
        <taxon>Ecdysozoa</taxon>
        <taxon>Arthropoda</taxon>
        <taxon>Crustacea</taxon>
        <taxon>Multicrustacea</taxon>
        <taxon>Malacostraca</taxon>
        <taxon>Eumalacostraca</taxon>
        <taxon>Eucarida</taxon>
        <taxon>Decapoda</taxon>
        <taxon>Pleocyemata</taxon>
        <taxon>Anomura</taxon>
        <taxon>Galatheoidea</taxon>
        <taxon>Porcellanidae</taxon>
        <taxon>Petrolisthes</taxon>
    </lineage>
</organism>
<evidence type="ECO:0000313" key="2">
    <source>
        <dbReference type="Proteomes" id="UP001286313"/>
    </source>
</evidence>